<feature type="region of interest" description="Disordered" evidence="1">
    <location>
        <begin position="1"/>
        <end position="28"/>
    </location>
</feature>
<dbReference type="Proteomes" id="UP001176941">
    <property type="component" value="Chromosome 7"/>
</dbReference>
<name>A0ABN8ZX42_RANTA</name>
<accession>A0ABN8ZX42</accession>
<evidence type="ECO:0000313" key="2">
    <source>
        <dbReference type="EMBL" id="CAI9177546.1"/>
    </source>
</evidence>
<evidence type="ECO:0000313" key="3">
    <source>
        <dbReference type="Proteomes" id="UP001176941"/>
    </source>
</evidence>
<organism evidence="2 3">
    <name type="scientific">Rangifer tarandus platyrhynchus</name>
    <name type="common">Svalbard reindeer</name>
    <dbReference type="NCBI Taxonomy" id="3082113"/>
    <lineage>
        <taxon>Eukaryota</taxon>
        <taxon>Metazoa</taxon>
        <taxon>Chordata</taxon>
        <taxon>Craniata</taxon>
        <taxon>Vertebrata</taxon>
        <taxon>Euteleostomi</taxon>
        <taxon>Mammalia</taxon>
        <taxon>Eutheria</taxon>
        <taxon>Laurasiatheria</taxon>
        <taxon>Artiodactyla</taxon>
        <taxon>Ruminantia</taxon>
        <taxon>Pecora</taxon>
        <taxon>Cervidae</taxon>
        <taxon>Odocoileinae</taxon>
        <taxon>Rangifer</taxon>
    </lineage>
</organism>
<feature type="region of interest" description="Disordered" evidence="1">
    <location>
        <begin position="67"/>
        <end position="147"/>
    </location>
</feature>
<gene>
    <name evidence="2" type="ORF">MRATA1EN1_LOCUS26508</name>
</gene>
<proteinExistence type="predicted"/>
<keyword evidence="3" id="KW-1185">Reference proteome</keyword>
<dbReference type="EMBL" id="OX459943">
    <property type="protein sequence ID" value="CAI9177546.1"/>
    <property type="molecule type" value="Genomic_DNA"/>
</dbReference>
<feature type="compositionally biased region" description="Basic and acidic residues" evidence="1">
    <location>
        <begin position="98"/>
        <end position="107"/>
    </location>
</feature>
<sequence>MPSSPPWCETGPAAQPGRPPLPRPLGRAAGADAHLPDLLLQLLLPPRRCYCCGNEAVFSRAVNQAERACSHPPRTPAPGPKRLSGRSVARASGGGVRGFRDPARGESFRLGGPGPPCPAGDTPALPGCREHRLPSPSRGAGWGSGFH</sequence>
<evidence type="ECO:0000256" key="1">
    <source>
        <dbReference type="SAM" id="MobiDB-lite"/>
    </source>
</evidence>
<protein>
    <submittedName>
        <fullName evidence="2">Uncharacterized protein</fullName>
    </submittedName>
</protein>
<reference evidence="2" key="1">
    <citation type="submission" date="2023-04" db="EMBL/GenBank/DDBJ databases">
        <authorList>
            <consortium name="ELIXIR-Norway"/>
        </authorList>
    </citation>
    <scope>NUCLEOTIDE SEQUENCE [LARGE SCALE GENOMIC DNA]</scope>
</reference>